<keyword evidence="2" id="KW-0812">Transmembrane</keyword>
<protein>
    <submittedName>
        <fullName evidence="4">Uncharacterized protein</fullName>
    </submittedName>
</protein>
<reference evidence="5" key="2">
    <citation type="submission" date="2008-08" db="EMBL/GenBank/DDBJ databases">
        <authorList>
            <consortium name="Diatom Consortium"/>
            <person name="Grigoriev I."/>
            <person name="Grimwood J."/>
            <person name="Kuo A."/>
            <person name="Otillar R.P."/>
            <person name="Salamov A."/>
            <person name="Detter J.C."/>
            <person name="Lindquist E."/>
            <person name="Shapiro H."/>
            <person name="Lucas S."/>
            <person name="Glavina del Rio T."/>
            <person name="Pitluck S."/>
            <person name="Rokhsar D."/>
            <person name="Bowler C."/>
        </authorList>
    </citation>
    <scope>GENOME REANNOTATION</scope>
    <source>
        <strain evidence="5">CCAP 1055/1</strain>
    </source>
</reference>
<dbReference type="Proteomes" id="UP000000759">
    <property type="component" value="Chromosome 31"/>
</dbReference>
<feature type="region of interest" description="Disordered" evidence="1">
    <location>
        <begin position="292"/>
        <end position="326"/>
    </location>
</feature>
<dbReference type="GeneID" id="7199394"/>
<proteinExistence type="predicted"/>
<name>B7GEI6_PHATC</name>
<keyword evidence="3" id="KW-0732">Signal</keyword>
<evidence type="ECO:0000313" key="4">
    <source>
        <dbReference type="EMBL" id="EEC43017.1"/>
    </source>
</evidence>
<feature type="signal peptide" evidence="3">
    <location>
        <begin position="1"/>
        <end position="25"/>
    </location>
</feature>
<sequence length="354" mass="40003">MSLLGTMNVGFWLVPFRALFQLDQAETVSKPLLHVDCEQWQKCTAERGPRCFRSRFGGNAVRGRRTHDNDQRLDLDRRLKKERVKTKRRFCKPMRTTNNRRGGCHKQKSQPTTAGKERNQRMEKTARLPCQSRFTAPVGIQARAPACCRLLTTTRSNVGALGDLGSDKEACPVDYKADVATDPEYINETDKEITAQGATAVQVAEDSKEAKINIEGLLRIVFQTLLEECHIPNFTTYTLVADKQLILAQGKPVEFTLYTWKLWRDRHHWASFWKDRTASTYAQRPMGVTTDKVKEEDDAAAPESADKSQSKAISDGATEPPTKQERSQELLGNIMGLLAGIAILFLFVSILKWE</sequence>
<dbReference type="PaxDb" id="2850-Phatr50569"/>
<feature type="region of interest" description="Disordered" evidence="1">
    <location>
        <begin position="95"/>
        <end position="124"/>
    </location>
</feature>
<dbReference type="EMBL" id="CM000633">
    <property type="protein sequence ID" value="EEC43017.1"/>
    <property type="molecule type" value="Genomic_DNA"/>
</dbReference>
<dbReference type="InParanoid" id="B7GEI6"/>
<dbReference type="RefSeq" id="XP_002185530.1">
    <property type="nucleotide sequence ID" value="XM_002185494.1"/>
</dbReference>
<organism evidence="4 5">
    <name type="scientific">Phaeodactylum tricornutum (strain CCAP 1055/1)</name>
    <dbReference type="NCBI Taxonomy" id="556484"/>
    <lineage>
        <taxon>Eukaryota</taxon>
        <taxon>Sar</taxon>
        <taxon>Stramenopiles</taxon>
        <taxon>Ochrophyta</taxon>
        <taxon>Bacillariophyta</taxon>
        <taxon>Bacillariophyceae</taxon>
        <taxon>Bacillariophycidae</taxon>
        <taxon>Naviculales</taxon>
        <taxon>Phaeodactylaceae</taxon>
        <taxon>Phaeodactylum</taxon>
    </lineage>
</organism>
<accession>B7GEI6</accession>
<evidence type="ECO:0000256" key="2">
    <source>
        <dbReference type="SAM" id="Phobius"/>
    </source>
</evidence>
<keyword evidence="2" id="KW-1133">Transmembrane helix</keyword>
<dbReference type="AlphaFoldDB" id="B7GEI6"/>
<feature type="transmembrane region" description="Helical" evidence="2">
    <location>
        <begin position="330"/>
        <end position="351"/>
    </location>
</feature>
<evidence type="ECO:0000256" key="3">
    <source>
        <dbReference type="SAM" id="SignalP"/>
    </source>
</evidence>
<reference evidence="4 5" key="1">
    <citation type="journal article" date="2008" name="Nature">
        <title>The Phaeodactylum genome reveals the evolutionary history of diatom genomes.</title>
        <authorList>
            <person name="Bowler C."/>
            <person name="Allen A.E."/>
            <person name="Badger J.H."/>
            <person name="Grimwood J."/>
            <person name="Jabbari K."/>
            <person name="Kuo A."/>
            <person name="Maheswari U."/>
            <person name="Martens C."/>
            <person name="Maumus F."/>
            <person name="Otillar R.P."/>
            <person name="Rayko E."/>
            <person name="Salamov A."/>
            <person name="Vandepoele K."/>
            <person name="Beszteri B."/>
            <person name="Gruber A."/>
            <person name="Heijde M."/>
            <person name="Katinka M."/>
            <person name="Mock T."/>
            <person name="Valentin K."/>
            <person name="Verret F."/>
            <person name="Berges J.A."/>
            <person name="Brownlee C."/>
            <person name="Cadoret J.P."/>
            <person name="Chiovitti A."/>
            <person name="Choi C.J."/>
            <person name="Coesel S."/>
            <person name="De Martino A."/>
            <person name="Detter J.C."/>
            <person name="Durkin C."/>
            <person name="Falciatore A."/>
            <person name="Fournet J."/>
            <person name="Haruta M."/>
            <person name="Huysman M.J."/>
            <person name="Jenkins B.D."/>
            <person name="Jiroutova K."/>
            <person name="Jorgensen R.E."/>
            <person name="Joubert Y."/>
            <person name="Kaplan A."/>
            <person name="Kroger N."/>
            <person name="Kroth P.G."/>
            <person name="La Roche J."/>
            <person name="Lindquist E."/>
            <person name="Lommer M."/>
            <person name="Martin-Jezequel V."/>
            <person name="Lopez P.J."/>
            <person name="Lucas S."/>
            <person name="Mangogna M."/>
            <person name="McGinnis K."/>
            <person name="Medlin L.K."/>
            <person name="Montsant A."/>
            <person name="Oudot-Le Secq M.P."/>
            <person name="Napoli C."/>
            <person name="Obornik M."/>
            <person name="Parker M.S."/>
            <person name="Petit J.L."/>
            <person name="Porcel B.M."/>
            <person name="Poulsen N."/>
            <person name="Robison M."/>
            <person name="Rychlewski L."/>
            <person name="Rynearson T.A."/>
            <person name="Schmutz J."/>
            <person name="Shapiro H."/>
            <person name="Siaut M."/>
            <person name="Stanley M."/>
            <person name="Sussman M.R."/>
            <person name="Taylor A.R."/>
            <person name="Vardi A."/>
            <person name="von Dassow P."/>
            <person name="Vyverman W."/>
            <person name="Willis A."/>
            <person name="Wyrwicz L.S."/>
            <person name="Rokhsar D.S."/>
            <person name="Weissenbach J."/>
            <person name="Armbrust E.V."/>
            <person name="Green B.R."/>
            <person name="Van de Peer Y."/>
            <person name="Grigoriev I.V."/>
        </authorList>
    </citation>
    <scope>NUCLEOTIDE SEQUENCE [LARGE SCALE GENOMIC DNA]</scope>
    <source>
        <strain evidence="4 5">CCAP 1055/1</strain>
    </source>
</reference>
<keyword evidence="5" id="KW-1185">Reference proteome</keyword>
<gene>
    <name evidence="4" type="ORF">PHATRDRAFT_50569</name>
</gene>
<dbReference type="KEGG" id="pti:PHATRDRAFT_50569"/>
<evidence type="ECO:0000256" key="1">
    <source>
        <dbReference type="SAM" id="MobiDB-lite"/>
    </source>
</evidence>
<keyword evidence="2" id="KW-0472">Membrane</keyword>
<evidence type="ECO:0000313" key="5">
    <source>
        <dbReference type="Proteomes" id="UP000000759"/>
    </source>
</evidence>
<feature type="compositionally biased region" description="Basic and acidic residues" evidence="1">
    <location>
        <begin position="115"/>
        <end position="124"/>
    </location>
</feature>
<feature type="chain" id="PRO_5002856148" evidence="3">
    <location>
        <begin position="26"/>
        <end position="354"/>
    </location>
</feature>